<keyword evidence="1" id="KW-1133">Transmembrane helix</keyword>
<dbReference type="EMBL" id="JAPZLR010000041">
    <property type="protein sequence ID" value="MCZ7940754.1"/>
    <property type="molecule type" value="Genomic_DNA"/>
</dbReference>
<reference evidence="3" key="3">
    <citation type="submission" date="2022-12" db="EMBL/GenBank/DDBJ databases">
        <title>Draft genome sequences of 22 rhizogenic Agrobacterium biovar 1 strains, the causative agent of hairy root disease.</title>
        <authorList>
            <person name="Kim N."/>
            <person name="Vargas P."/>
            <person name="Rediers H."/>
        </authorList>
    </citation>
    <scope>NUCLEOTIDE SEQUENCE</scope>
    <source>
        <strain evidence="3">ST15.13.006</strain>
    </source>
</reference>
<dbReference type="GeneID" id="79864539"/>
<keyword evidence="1" id="KW-0812">Transmembrane</keyword>
<reference evidence="4 5" key="1">
    <citation type="journal article" date="2019" name="Appl. Microbiol. Biotechnol.">
        <title>Differential efficiency of wild type rhizogenic strains for rol gene transformation of plants.</title>
        <authorList>
            <person name="Desmet S."/>
            <person name="De Keyser E."/>
            <person name="Van Vaerenbergh J."/>
            <person name="Baeyen S."/>
            <person name="Van Huylenbroeck J."/>
            <person name="Geelen D."/>
            <person name="Dhooghe E."/>
        </authorList>
    </citation>
    <scope>NUCLEOTIDE SEQUENCE [LARGE SCALE GENOMIC DNA]</scope>
    <source>
        <strain evidence="4 5">GBBC3283</strain>
    </source>
</reference>
<reference evidence="4" key="2">
    <citation type="submission" date="2019-02" db="EMBL/GenBank/DDBJ databases">
        <authorList>
            <person name="Baeyen S."/>
        </authorList>
    </citation>
    <scope>NUCLEOTIDE SEQUENCE</scope>
    <source>
        <strain evidence="4">GBBC3283</strain>
    </source>
</reference>
<keyword evidence="5" id="KW-1185">Reference proteome</keyword>
<dbReference type="AlphaFoldDB" id="A0A9X3KTL4"/>
<evidence type="ECO:0000313" key="5">
    <source>
        <dbReference type="Proteomes" id="UP000319481"/>
    </source>
</evidence>
<keyword evidence="1" id="KW-0472">Membrane</keyword>
<sequence length="189" mass="19672">MSSPVENRWCRLIEDARGIAAIEFALVAPLFALILAGSLDLGLLLFSRFQLEAAVSDSASYAMVHTDQVDSTNGDDLAAKMATIIAGGIASSETHAEIVVNNGAKADYDGTKIKLSGAASQSNSCYCPTGGAWTLNWGGVRSCGTSCPGGTIGGKYVVITVKQAYAPLFTSYGMVKDGFLYASAVVQTK</sequence>
<evidence type="ECO:0000256" key="1">
    <source>
        <dbReference type="SAM" id="Phobius"/>
    </source>
</evidence>
<evidence type="ECO:0000313" key="6">
    <source>
        <dbReference type="Proteomes" id="UP001151018"/>
    </source>
</evidence>
<name>A0A9X3KTL4_9HYPH</name>
<comment type="caution">
    <text evidence="3">The sequence shown here is derived from an EMBL/GenBank/DDBJ whole genome shotgun (WGS) entry which is preliminary data.</text>
</comment>
<protein>
    <submittedName>
        <fullName evidence="3">Pilus assembly protein</fullName>
    </submittedName>
</protein>
<dbReference type="Proteomes" id="UP001151018">
    <property type="component" value="Unassembled WGS sequence"/>
</dbReference>
<dbReference type="RefSeq" id="WP_142914318.1">
    <property type="nucleotide sequence ID" value="NZ_JAPZLN010000005.1"/>
</dbReference>
<dbReference type="Proteomes" id="UP000319481">
    <property type="component" value="Unassembled WGS sequence"/>
</dbReference>
<dbReference type="InterPro" id="IPR012495">
    <property type="entry name" value="TadE-like_dom"/>
</dbReference>
<dbReference type="EMBL" id="SGNZ01000031">
    <property type="protein sequence ID" value="TRA82858.1"/>
    <property type="molecule type" value="Genomic_DNA"/>
</dbReference>
<feature type="transmembrane region" description="Helical" evidence="1">
    <location>
        <begin position="20"/>
        <end position="46"/>
    </location>
</feature>
<dbReference type="Pfam" id="PF07811">
    <property type="entry name" value="TadE"/>
    <property type="match status" value="1"/>
</dbReference>
<evidence type="ECO:0000313" key="3">
    <source>
        <dbReference type="EMBL" id="MCZ7940754.1"/>
    </source>
</evidence>
<accession>A0A9X3KTL4</accession>
<evidence type="ECO:0000259" key="2">
    <source>
        <dbReference type="Pfam" id="PF07811"/>
    </source>
</evidence>
<gene>
    <name evidence="4" type="ORF">EXN23_25780</name>
    <name evidence="3" type="ORF">O9X88_24825</name>
</gene>
<evidence type="ECO:0000313" key="4">
    <source>
        <dbReference type="EMBL" id="TRA82858.1"/>
    </source>
</evidence>
<organism evidence="3 6">
    <name type="scientific">Agrobacterium salinitolerans</name>
    <dbReference type="NCBI Taxonomy" id="1183413"/>
    <lineage>
        <taxon>Bacteria</taxon>
        <taxon>Pseudomonadati</taxon>
        <taxon>Pseudomonadota</taxon>
        <taxon>Alphaproteobacteria</taxon>
        <taxon>Hyphomicrobiales</taxon>
        <taxon>Rhizobiaceae</taxon>
        <taxon>Rhizobium/Agrobacterium group</taxon>
        <taxon>Agrobacterium</taxon>
    </lineage>
</organism>
<feature type="domain" description="TadE-like" evidence="2">
    <location>
        <begin position="18"/>
        <end position="59"/>
    </location>
</feature>
<proteinExistence type="predicted"/>